<evidence type="ECO:0000313" key="3">
    <source>
        <dbReference type="Proteomes" id="UP001516400"/>
    </source>
</evidence>
<feature type="compositionally biased region" description="Acidic residues" evidence="1">
    <location>
        <begin position="139"/>
        <end position="148"/>
    </location>
</feature>
<evidence type="ECO:0000256" key="1">
    <source>
        <dbReference type="SAM" id="MobiDB-lite"/>
    </source>
</evidence>
<sequence length="148" mass="17035">MLWRLAQKHLFCTGKTFELAPHFSNILVNEGYKLLIQLMEGMDIVIGPQARAARDDVRVQNAEVAHTAESKEGGYHEGWTDWTRMQVSKRVTMSSNKKLYNSCNNEDVKPIHKQLFEKDSESESDREDKETTSPIHYEVEEEASDPVH</sequence>
<feature type="region of interest" description="Disordered" evidence="1">
    <location>
        <begin position="110"/>
        <end position="148"/>
    </location>
</feature>
<comment type="caution">
    <text evidence="2">The sequence shown here is derived from an EMBL/GenBank/DDBJ whole genome shotgun (WGS) entry which is preliminary data.</text>
</comment>
<accession>A0ABD2MGQ4</accession>
<protein>
    <submittedName>
        <fullName evidence="2">Uncharacterized protein</fullName>
    </submittedName>
</protein>
<proteinExistence type="predicted"/>
<dbReference type="EMBL" id="JABFTP020000001">
    <property type="protein sequence ID" value="KAL3265530.1"/>
    <property type="molecule type" value="Genomic_DNA"/>
</dbReference>
<dbReference type="Proteomes" id="UP001516400">
    <property type="component" value="Unassembled WGS sequence"/>
</dbReference>
<dbReference type="AlphaFoldDB" id="A0ABD2MGQ4"/>
<evidence type="ECO:0000313" key="2">
    <source>
        <dbReference type="EMBL" id="KAL3265530.1"/>
    </source>
</evidence>
<feature type="compositionally biased region" description="Basic and acidic residues" evidence="1">
    <location>
        <begin position="110"/>
        <end position="131"/>
    </location>
</feature>
<reference evidence="2 3" key="1">
    <citation type="journal article" date="2021" name="BMC Biol.">
        <title>Horizontally acquired antibacterial genes associated with adaptive radiation of ladybird beetles.</title>
        <authorList>
            <person name="Li H.S."/>
            <person name="Tang X.F."/>
            <person name="Huang Y.H."/>
            <person name="Xu Z.Y."/>
            <person name="Chen M.L."/>
            <person name="Du X.Y."/>
            <person name="Qiu B.Y."/>
            <person name="Chen P.T."/>
            <person name="Zhang W."/>
            <person name="Slipinski A."/>
            <person name="Escalona H.E."/>
            <person name="Waterhouse R.M."/>
            <person name="Zwick A."/>
            <person name="Pang H."/>
        </authorList>
    </citation>
    <scope>NUCLEOTIDE SEQUENCE [LARGE SCALE GENOMIC DNA]</scope>
    <source>
        <strain evidence="2">SYSU2018</strain>
    </source>
</reference>
<gene>
    <name evidence="2" type="ORF">HHI36_009735</name>
</gene>
<organism evidence="2 3">
    <name type="scientific">Cryptolaemus montrouzieri</name>
    <dbReference type="NCBI Taxonomy" id="559131"/>
    <lineage>
        <taxon>Eukaryota</taxon>
        <taxon>Metazoa</taxon>
        <taxon>Ecdysozoa</taxon>
        <taxon>Arthropoda</taxon>
        <taxon>Hexapoda</taxon>
        <taxon>Insecta</taxon>
        <taxon>Pterygota</taxon>
        <taxon>Neoptera</taxon>
        <taxon>Endopterygota</taxon>
        <taxon>Coleoptera</taxon>
        <taxon>Polyphaga</taxon>
        <taxon>Cucujiformia</taxon>
        <taxon>Coccinelloidea</taxon>
        <taxon>Coccinellidae</taxon>
        <taxon>Scymninae</taxon>
        <taxon>Scymnini</taxon>
        <taxon>Cryptolaemus</taxon>
    </lineage>
</organism>
<keyword evidence="3" id="KW-1185">Reference proteome</keyword>
<name>A0ABD2MGQ4_9CUCU</name>